<dbReference type="PROSITE" id="PS51257">
    <property type="entry name" value="PROKAR_LIPOPROTEIN"/>
    <property type="match status" value="1"/>
</dbReference>
<accession>A0ABR4DLZ5</accession>
<proteinExistence type="predicted"/>
<protein>
    <recommendedName>
        <fullName evidence="4">Lytic polysaccharide monooxygenase</fullName>
    </recommendedName>
</protein>
<dbReference type="PANTHER" id="PTHR36182:SF2">
    <property type="entry name" value="LYTIC POLYSACCHARIDE MONOOXYGENASE"/>
    <property type="match status" value="1"/>
</dbReference>
<comment type="caution">
    <text evidence="2">The sequence shown here is derived from an EMBL/GenBank/DDBJ whole genome shotgun (WGS) entry which is preliminary data.</text>
</comment>
<evidence type="ECO:0000313" key="2">
    <source>
        <dbReference type="EMBL" id="KAL2271372.1"/>
    </source>
</evidence>
<reference evidence="2 3" key="1">
    <citation type="journal article" date="2024" name="Commun. Biol.">
        <title>Comparative genomic analysis of thermophilic fungi reveals convergent evolutionary adaptations and gene losses.</title>
        <authorList>
            <person name="Steindorff A.S."/>
            <person name="Aguilar-Pontes M.V."/>
            <person name="Robinson A.J."/>
            <person name="Andreopoulos B."/>
            <person name="LaButti K."/>
            <person name="Kuo A."/>
            <person name="Mondo S."/>
            <person name="Riley R."/>
            <person name="Otillar R."/>
            <person name="Haridas S."/>
            <person name="Lipzen A."/>
            <person name="Grimwood J."/>
            <person name="Schmutz J."/>
            <person name="Clum A."/>
            <person name="Reid I.D."/>
            <person name="Moisan M.C."/>
            <person name="Butler G."/>
            <person name="Nguyen T.T.M."/>
            <person name="Dewar K."/>
            <person name="Conant G."/>
            <person name="Drula E."/>
            <person name="Henrissat B."/>
            <person name="Hansel C."/>
            <person name="Singer S."/>
            <person name="Hutchinson M.I."/>
            <person name="de Vries R.P."/>
            <person name="Natvig D.O."/>
            <person name="Powell A.J."/>
            <person name="Tsang A."/>
            <person name="Grigoriev I.V."/>
        </authorList>
    </citation>
    <scope>NUCLEOTIDE SEQUENCE [LARGE SCALE GENOMIC DNA]</scope>
    <source>
        <strain evidence="2 3">ATCC 22073</strain>
    </source>
</reference>
<dbReference type="EMBL" id="JAZGUE010000001">
    <property type="protein sequence ID" value="KAL2271372.1"/>
    <property type="molecule type" value="Genomic_DNA"/>
</dbReference>
<feature type="compositionally biased region" description="Basic and acidic residues" evidence="1">
    <location>
        <begin position="352"/>
        <end position="363"/>
    </location>
</feature>
<feature type="region of interest" description="Disordered" evidence="1">
    <location>
        <begin position="340"/>
        <end position="377"/>
    </location>
</feature>
<dbReference type="Gene3D" id="2.70.50.70">
    <property type="match status" value="1"/>
</dbReference>
<dbReference type="RefSeq" id="XP_070870096.1">
    <property type="nucleotide sequence ID" value="XM_071014251.1"/>
</dbReference>
<dbReference type="PANTHER" id="PTHR36182">
    <property type="entry name" value="PROTEIN, PUTATIVE (AFU_ORTHOLOGUE AFUA_6G10930)-RELATED"/>
    <property type="match status" value="1"/>
</dbReference>
<evidence type="ECO:0008006" key="4">
    <source>
        <dbReference type="Google" id="ProtNLM"/>
    </source>
</evidence>
<evidence type="ECO:0000313" key="3">
    <source>
        <dbReference type="Proteomes" id="UP001600064"/>
    </source>
</evidence>
<sequence length="528" mass="56733">MQRRAAFLQTSSAFIVSCTNNTRAVGPHPAIMSSLLSTLMLLSAVGGHMIMNTPTPYNLDVAPLLQVDPLDGISHPFPCQNKFSFSERTLIDAGTTTLVNFTGGAQHGGGSCQFSITYDEPVHSGKWNKSARFMTIYSIIGGCPAVFTDETRNLPGIAVDKNMRQDSLHCGNDSGIDCIRQFMIPIPKFLKNGPATFAWTWFNKLGNKEMYMNCAPINITGGTGDEKQMADLPDIFIANYHNDPELPNCITGSDDDPVVVNFPDPGRYGRVLQNPVEPSVKPASYCTQIPPAQSIPTFEVEPSVANIATPNPRGQATRTYTLPYLAPTTEVAYQGGGVTSIAGSPVKPVPSKARDPNDPKTDGRPYTIDHSLSLPDPSASIVTTVTLSRINRPPPDRRHGAFVTDVASAPAIPTGSQLIAADLRRDRPTRNLMPTSVLTTDGATAVHDPRGFVLVNVTAPSDDGPTDAIPRPQDDAIPCSMQGQYICFNQTHAGHCNRGWAVPHPLANGTTCTDGKIARRQKGAADDE</sequence>
<organism evidence="2 3">
    <name type="scientific">Remersonia thermophila</name>
    <dbReference type="NCBI Taxonomy" id="72144"/>
    <lineage>
        <taxon>Eukaryota</taxon>
        <taxon>Fungi</taxon>
        <taxon>Dikarya</taxon>
        <taxon>Ascomycota</taxon>
        <taxon>Pezizomycotina</taxon>
        <taxon>Sordariomycetes</taxon>
        <taxon>Sordariomycetidae</taxon>
        <taxon>Sordariales</taxon>
        <taxon>Sordariales incertae sedis</taxon>
        <taxon>Remersonia</taxon>
    </lineage>
</organism>
<dbReference type="GeneID" id="98128895"/>
<dbReference type="Proteomes" id="UP001600064">
    <property type="component" value="Unassembled WGS sequence"/>
</dbReference>
<keyword evidence="3" id="KW-1185">Reference proteome</keyword>
<evidence type="ECO:0000256" key="1">
    <source>
        <dbReference type="SAM" id="MobiDB-lite"/>
    </source>
</evidence>
<gene>
    <name evidence="2" type="ORF">VTJ83DRAFT_743</name>
</gene>
<name>A0ABR4DLZ5_9PEZI</name>